<dbReference type="Pfam" id="PF18297">
    <property type="entry name" value="NFACT-R_2"/>
    <property type="match status" value="1"/>
</dbReference>
<gene>
    <name evidence="2" type="ORF">PF021_03705</name>
</gene>
<protein>
    <submittedName>
        <fullName evidence="2">7-cyano-7-deazaguanine synthase</fullName>
        <ecNumber evidence="2">6.3.4.20</ecNumber>
    </submittedName>
</protein>
<feature type="domain" description="NFACT protein RNA binding" evidence="1">
    <location>
        <begin position="225"/>
        <end position="309"/>
    </location>
</feature>
<name>A0ABT4VF29_9HELI</name>
<organism evidence="2 3">
    <name type="scientific">Helicobacter ibis</name>
    <dbReference type="NCBI Taxonomy" id="2962633"/>
    <lineage>
        <taxon>Bacteria</taxon>
        <taxon>Pseudomonadati</taxon>
        <taxon>Campylobacterota</taxon>
        <taxon>Epsilonproteobacteria</taxon>
        <taxon>Campylobacterales</taxon>
        <taxon>Helicobacteraceae</taxon>
        <taxon>Helicobacter</taxon>
    </lineage>
</organism>
<dbReference type="PANTHER" id="PTHR11933">
    <property type="entry name" value="TRNA 5-METHYLAMINOMETHYL-2-THIOURIDYLATE -METHYLTRANSFERASE"/>
    <property type="match status" value="1"/>
</dbReference>
<dbReference type="Gene3D" id="3.40.50.620">
    <property type="entry name" value="HUPs"/>
    <property type="match status" value="1"/>
</dbReference>
<proteinExistence type="predicted"/>
<accession>A0ABT4VF29</accession>
<sequence length="325" mass="36371">MKALALFSGGLDSLLSIKIIKDLGIDVLAVHFNIGFGARKDKSEILRNTLKQVGVELKIVDIKKQFFEDVLFKPKYGYGRFFNPCIDCHANMFSHALSMMKEEGASFVISGEVLGQRPKSQRSEALGQVERLCGGEGLILRPMCAKLLPPTIPEINGWVDREKLLDIHGRGRDRQLQLVKDYGIEVFEKPGGGCLLTDTSIANKIKDLHGHREVIFEDMELVKYGRYFVLPNGARCVIARNQDENEKLSFNHPKMSKIELVDCKGPLGLIEKEATNEDKELAIAITLAYGKTEAGSLYKVNFEGNTIERSPIDNKDSAREYLLNL</sequence>
<evidence type="ECO:0000259" key="1">
    <source>
        <dbReference type="Pfam" id="PF18297"/>
    </source>
</evidence>
<dbReference type="RefSeq" id="WP_271021074.1">
    <property type="nucleotide sequence ID" value="NZ_JAQHXR010000002.1"/>
</dbReference>
<dbReference type="InterPro" id="IPR059101">
    <property type="entry name" value="NFACT-R_2"/>
</dbReference>
<dbReference type="GO" id="GO:0016874">
    <property type="term" value="F:ligase activity"/>
    <property type="evidence" value="ECO:0007669"/>
    <property type="project" value="UniProtKB-KW"/>
</dbReference>
<dbReference type="EC" id="6.3.4.20" evidence="2"/>
<keyword evidence="3" id="KW-1185">Reference proteome</keyword>
<dbReference type="Pfam" id="PF03054">
    <property type="entry name" value="tRNA_Me_trans"/>
    <property type="match status" value="1"/>
</dbReference>
<keyword evidence="2" id="KW-0436">Ligase</keyword>
<dbReference type="InterPro" id="IPR014729">
    <property type="entry name" value="Rossmann-like_a/b/a_fold"/>
</dbReference>
<comment type="caution">
    <text evidence="2">The sequence shown here is derived from an EMBL/GenBank/DDBJ whole genome shotgun (WGS) entry which is preliminary data.</text>
</comment>
<evidence type="ECO:0000313" key="3">
    <source>
        <dbReference type="Proteomes" id="UP001210261"/>
    </source>
</evidence>
<reference evidence="2 3" key="1">
    <citation type="submission" date="2023-01" db="EMBL/GenBank/DDBJ databases">
        <title>Description of Helicobacter ibis sp. nov. isolated from faecal droppings of black-faced ibis (Theristicus melanopis).</title>
        <authorList>
            <person name="Lopez-Cantillo M."/>
            <person name="Vidal-Veuthey B."/>
            <person name="Mella A."/>
            <person name="De La Haba R."/>
            <person name="Collado L."/>
        </authorList>
    </citation>
    <scope>NUCLEOTIDE SEQUENCE [LARGE SCALE GENOMIC DNA]</scope>
    <source>
        <strain evidence="2 3">A82</strain>
    </source>
</reference>
<dbReference type="PANTHER" id="PTHR11933:SF6">
    <property type="entry name" value="THIL AANH DOMAIN-CONTAINING PROTEIN"/>
    <property type="match status" value="1"/>
</dbReference>
<dbReference type="EMBL" id="JAQHXR010000002">
    <property type="protein sequence ID" value="MDA3968778.1"/>
    <property type="molecule type" value="Genomic_DNA"/>
</dbReference>
<dbReference type="SUPFAM" id="SSF52402">
    <property type="entry name" value="Adenine nucleotide alpha hydrolases-like"/>
    <property type="match status" value="1"/>
</dbReference>
<dbReference type="Proteomes" id="UP001210261">
    <property type="component" value="Unassembled WGS sequence"/>
</dbReference>
<evidence type="ECO:0000313" key="2">
    <source>
        <dbReference type="EMBL" id="MDA3968778.1"/>
    </source>
</evidence>